<accession>A0ABQ5UPT0</accession>
<evidence type="ECO:0000313" key="4">
    <source>
        <dbReference type="Proteomes" id="UP001161405"/>
    </source>
</evidence>
<organism evidence="3 4">
    <name type="scientific">Maritalea porphyrae</name>
    <dbReference type="NCBI Taxonomy" id="880732"/>
    <lineage>
        <taxon>Bacteria</taxon>
        <taxon>Pseudomonadati</taxon>
        <taxon>Pseudomonadota</taxon>
        <taxon>Alphaproteobacteria</taxon>
        <taxon>Hyphomicrobiales</taxon>
        <taxon>Devosiaceae</taxon>
        <taxon>Maritalea</taxon>
    </lineage>
</organism>
<feature type="signal peptide" evidence="2">
    <location>
        <begin position="1"/>
        <end position="26"/>
    </location>
</feature>
<feature type="transmembrane region" description="Helical" evidence="1">
    <location>
        <begin position="54"/>
        <end position="70"/>
    </location>
</feature>
<gene>
    <name evidence="3" type="ORF">GCM10007879_15320</name>
</gene>
<feature type="transmembrane region" description="Helical" evidence="1">
    <location>
        <begin position="111"/>
        <end position="129"/>
    </location>
</feature>
<sequence length="135" mass="14657">MNSFFKQNNMWLLAAALLSFATTALHVVGGTPEIMSPLNASNAPELSKGIAEVMWNQITLLLIVGGWVFWRAARTSKAPTELSLTIIALYSGITILFIASGINLFASVWVMPQWTLFLAMVLLAIVGLYRKGTAA</sequence>
<reference evidence="3" key="1">
    <citation type="journal article" date="2014" name="Int. J. Syst. Evol. Microbiol.">
        <title>Complete genome of a new Firmicutes species belonging to the dominant human colonic microbiota ('Ruminococcus bicirculans') reveals two chromosomes and a selective capacity to utilize plant glucans.</title>
        <authorList>
            <consortium name="NISC Comparative Sequencing Program"/>
            <person name="Wegmann U."/>
            <person name="Louis P."/>
            <person name="Goesmann A."/>
            <person name="Henrissat B."/>
            <person name="Duncan S.H."/>
            <person name="Flint H.J."/>
        </authorList>
    </citation>
    <scope>NUCLEOTIDE SEQUENCE</scope>
    <source>
        <strain evidence="3">NBRC 107169</strain>
    </source>
</reference>
<feature type="chain" id="PRO_5047245173" evidence="2">
    <location>
        <begin position="27"/>
        <end position="135"/>
    </location>
</feature>
<dbReference type="EMBL" id="BSNI01000002">
    <property type="protein sequence ID" value="GLQ17283.1"/>
    <property type="molecule type" value="Genomic_DNA"/>
</dbReference>
<keyword evidence="1" id="KW-0812">Transmembrane</keyword>
<keyword evidence="1" id="KW-1133">Transmembrane helix</keyword>
<keyword evidence="1" id="KW-0472">Membrane</keyword>
<proteinExistence type="predicted"/>
<evidence type="ECO:0000256" key="2">
    <source>
        <dbReference type="SAM" id="SignalP"/>
    </source>
</evidence>
<name>A0ABQ5UPT0_9HYPH</name>
<keyword evidence="2" id="KW-0732">Signal</keyword>
<feature type="transmembrane region" description="Helical" evidence="1">
    <location>
        <begin position="82"/>
        <end position="105"/>
    </location>
</feature>
<comment type="caution">
    <text evidence="3">The sequence shown here is derived from an EMBL/GenBank/DDBJ whole genome shotgun (WGS) entry which is preliminary data.</text>
</comment>
<dbReference type="RefSeq" id="WP_284363298.1">
    <property type="nucleotide sequence ID" value="NZ_BSNI01000002.1"/>
</dbReference>
<keyword evidence="4" id="KW-1185">Reference proteome</keyword>
<protein>
    <submittedName>
        <fullName evidence="3">Uncharacterized protein</fullName>
    </submittedName>
</protein>
<evidence type="ECO:0000313" key="3">
    <source>
        <dbReference type="EMBL" id="GLQ17283.1"/>
    </source>
</evidence>
<reference evidence="3" key="2">
    <citation type="submission" date="2023-01" db="EMBL/GenBank/DDBJ databases">
        <title>Draft genome sequence of Maritalea porphyrae strain NBRC 107169.</title>
        <authorList>
            <person name="Sun Q."/>
            <person name="Mori K."/>
        </authorList>
    </citation>
    <scope>NUCLEOTIDE SEQUENCE</scope>
    <source>
        <strain evidence="3">NBRC 107169</strain>
    </source>
</reference>
<dbReference type="Proteomes" id="UP001161405">
    <property type="component" value="Unassembled WGS sequence"/>
</dbReference>
<evidence type="ECO:0000256" key="1">
    <source>
        <dbReference type="SAM" id="Phobius"/>
    </source>
</evidence>